<dbReference type="Proteomes" id="UP001162480">
    <property type="component" value="Chromosome 2"/>
</dbReference>
<reference evidence="1" key="1">
    <citation type="submission" date="2023-08" db="EMBL/GenBank/DDBJ databases">
        <authorList>
            <person name="Alioto T."/>
            <person name="Alioto T."/>
            <person name="Gomez Garrido J."/>
        </authorList>
    </citation>
    <scope>NUCLEOTIDE SEQUENCE</scope>
</reference>
<gene>
    <name evidence="1" type="ORF">OCTVUL_1B013549</name>
</gene>
<proteinExistence type="predicted"/>
<sequence length="126" mass="14131">MNTEKSMAQNLINTGMCDQRHNALPSGKGSRNIQLINDSVDRNHTLSQSVSQLLNLSESQVLNQRIKEQQRSARFTEAVAVAFVNWILAGNNRSVSDPETFMTSLSLTTMSRIEANLRHLDSCRQI</sequence>
<protein>
    <submittedName>
        <fullName evidence="1">Uncharacterized protein</fullName>
    </submittedName>
</protein>
<dbReference type="AlphaFoldDB" id="A0AA36AJ90"/>
<evidence type="ECO:0000313" key="1">
    <source>
        <dbReference type="EMBL" id="CAI9717123.1"/>
    </source>
</evidence>
<dbReference type="EMBL" id="OX597815">
    <property type="protein sequence ID" value="CAI9717123.1"/>
    <property type="molecule type" value="Genomic_DNA"/>
</dbReference>
<keyword evidence="2" id="KW-1185">Reference proteome</keyword>
<organism evidence="1 2">
    <name type="scientific">Octopus vulgaris</name>
    <name type="common">Common octopus</name>
    <dbReference type="NCBI Taxonomy" id="6645"/>
    <lineage>
        <taxon>Eukaryota</taxon>
        <taxon>Metazoa</taxon>
        <taxon>Spiralia</taxon>
        <taxon>Lophotrochozoa</taxon>
        <taxon>Mollusca</taxon>
        <taxon>Cephalopoda</taxon>
        <taxon>Coleoidea</taxon>
        <taxon>Octopodiformes</taxon>
        <taxon>Octopoda</taxon>
        <taxon>Incirrata</taxon>
        <taxon>Octopodidae</taxon>
        <taxon>Octopus</taxon>
    </lineage>
</organism>
<accession>A0AA36AJ90</accession>
<name>A0AA36AJ90_OCTVU</name>
<evidence type="ECO:0000313" key="2">
    <source>
        <dbReference type="Proteomes" id="UP001162480"/>
    </source>
</evidence>